<evidence type="ECO:0000313" key="2">
    <source>
        <dbReference type="Proteomes" id="UP000182101"/>
    </source>
</evidence>
<reference evidence="1 2" key="1">
    <citation type="submission" date="2016-11" db="EMBL/GenBank/DDBJ databases">
        <title>Networking in microbes: conjugative elements and plasmids in the genus Alteromonas.</title>
        <authorList>
            <person name="Lopez-Perez M."/>
            <person name="Ramon-Marco N."/>
            <person name="Rodriguez-Valera F."/>
        </authorList>
    </citation>
    <scope>NUCLEOTIDE SEQUENCE [LARGE SCALE GENOMIC DNA]</scope>
    <source>
        <strain evidence="1 2">CP48</strain>
        <plasmid evidence="2">pamcp48-600</plasmid>
    </source>
</reference>
<sequence>MSAKTKQDVETLGFEALSFSTRLNLEIAKNAIDLLRDLSKKQELHLEARGFNPDVDQLDEEALAFVSGELGFAIAPEWTINALIDKGSDFSVGDLTTAFRNIERLSDASRCTQVFEVFKQAEAAWKHLGETNQEITAHLIKAL</sequence>
<gene>
    <name evidence="1" type="ORF">BM524_18830</name>
</gene>
<accession>A0AAC9JFG1</accession>
<proteinExistence type="predicted"/>
<geneLocation type="plasmid" evidence="2">
    <name>pamcp48-600</name>
</geneLocation>
<name>A0AAC9JFG1_9ALTE</name>
<dbReference type="Proteomes" id="UP000182101">
    <property type="component" value="Plasmid pAMCP48-600"/>
</dbReference>
<evidence type="ECO:0000313" key="1">
    <source>
        <dbReference type="EMBL" id="APD91977.1"/>
    </source>
</evidence>
<dbReference type="EMBL" id="CP018025">
    <property type="protein sequence ID" value="APD91977.1"/>
    <property type="molecule type" value="Genomic_DNA"/>
</dbReference>
<dbReference type="AlphaFoldDB" id="A0AAC9JFG1"/>
<keyword evidence="1" id="KW-0614">Plasmid</keyword>
<organism evidence="1 2">
    <name type="scientific">Alteromonas mediterranea</name>
    <dbReference type="NCBI Taxonomy" id="314275"/>
    <lineage>
        <taxon>Bacteria</taxon>
        <taxon>Pseudomonadati</taxon>
        <taxon>Pseudomonadota</taxon>
        <taxon>Gammaproteobacteria</taxon>
        <taxon>Alteromonadales</taxon>
        <taxon>Alteromonadaceae</taxon>
        <taxon>Alteromonas/Salinimonas group</taxon>
        <taxon>Alteromonas</taxon>
    </lineage>
</organism>
<dbReference type="RefSeq" id="WP_071960587.1">
    <property type="nucleotide sequence ID" value="NZ_CP018025.1"/>
</dbReference>
<protein>
    <submittedName>
        <fullName evidence="1">Uncharacterized protein</fullName>
    </submittedName>
</protein>